<evidence type="ECO:0000256" key="4">
    <source>
        <dbReference type="RuleBase" id="RU000509"/>
    </source>
</evidence>
<reference evidence="5 6" key="1">
    <citation type="submission" date="2024-04" db="EMBL/GenBank/DDBJ databases">
        <title>Tritrichomonas musculus Genome.</title>
        <authorList>
            <person name="Alves-Ferreira E."/>
            <person name="Grigg M."/>
            <person name="Lorenzi H."/>
            <person name="Galac M."/>
        </authorList>
    </citation>
    <scope>NUCLEOTIDE SEQUENCE [LARGE SCALE GENOMIC DNA]</scope>
    <source>
        <strain evidence="5 6">EAF2021</strain>
    </source>
</reference>
<keyword evidence="4" id="KW-0378">Hydrolase</keyword>
<dbReference type="Pfam" id="PF01373">
    <property type="entry name" value="Glyco_hydro_14"/>
    <property type="match status" value="1"/>
</dbReference>
<protein>
    <recommendedName>
        <fullName evidence="4">Beta-amylase</fullName>
        <ecNumber evidence="4">3.2.1.2</ecNumber>
    </recommendedName>
</protein>
<dbReference type="Gene3D" id="3.20.20.80">
    <property type="entry name" value="Glycosidases"/>
    <property type="match status" value="1"/>
</dbReference>
<keyword evidence="4" id="KW-0326">Glycosidase</keyword>
<dbReference type="PANTHER" id="PTHR31352">
    <property type="entry name" value="BETA-AMYLASE 1, CHLOROPLASTIC"/>
    <property type="match status" value="1"/>
</dbReference>
<name>A0ABR2HEP5_9EUKA</name>
<dbReference type="PANTHER" id="PTHR31352:SF1">
    <property type="entry name" value="BETA-AMYLASE 3, CHLOROPLASTIC"/>
    <property type="match status" value="1"/>
</dbReference>
<keyword evidence="3 4" id="KW-0624">Polysaccharide degradation</keyword>
<dbReference type="Proteomes" id="UP001470230">
    <property type="component" value="Unassembled WGS sequence"/>
</dbReference>
<dbReference type="InterPro" id="IPR001554">
    <property type="entry name" value="Glyco_hydro_14"/>
</dbReference>
<keyword evidence="2 4" id="KW-0119">Carbohydrate metabolism</keyword>
<comment type="similarity">
    <text evidence="1 4">Belongs to the glycosyl hydrolase 14 family.</text>
</comment>
<sequence>MKHHHRGLKIIPVFSFHKCGGSVGDYVNIPIPNFVLEGGTKPYFDDASRHTENAYISFAYDNIKIGQNNERTPLEMYRDWMTAFKTQFSTFINDGSIIEIEVGVGPCGEFRYPSYISYY</sequence>
<comment type="catalytic activity">
    <reaction evidence="4">
        <text>Hydrolysis of (1-&gt;4)-alpha-D-glucosidic linkages in polysaccharides so as to remove successive maltose units from the non-reducing ends of the chains.</text>
        <dbReference type="EC" id="3.2.1.2"/>
    </reaction>
</comment>
<accession>A0ABR2HEP5</accession>
<keyword evidence="6" id="KW-1185">Reference proteome</keyword>
<dbReference type="SUPFAM" id="SSF51445">
    <property type="entry name" value="(Trans)glycosidases"/>
    <property type="match status" value="1"/>
</dbReference>
<gene>
    <name evidence="5" type="ORF">M9Y10_020834</name>
</gene>
<organism evidence="5 6">
    <name type="scientific">Tritrichomonas musculus</name>
    <dbReference type="NCBI Taxonomy" id="1915356"/>
    <lineage>
        <taxon>Eukaryota</taxon>
        <taxon>Metamonada</taxon>
        <taxon>Parabasalia</taxon>
        <taxon>Tritrichomonadida</taxon>
        <taxon>Tritrichomonadidae</taxon>
        <taxon>Tritrichomonas</taxon>
    </lineage>
</organism>
<comment type="caution">
    <text evidence="5">The sequence shown here is derived from an EMBL/GenBank/DDBJ whole genome shotgun (WGS) entry which is preliminary data.</text>
</comment>
<evidence type="ECO:0000256" key="3">
    <source>
        <dbReference type="ARBA" id="ARBA00023326"/>
    </source>
</evidence>
<proteinExistence type="inferred from homology"/>
<dbReference type="InterPro" id="IPR017853">
    <property type="entry name" value="GH"/>
</dbReference>
<evidence type="ECO:0000256" key="2">
    <source>
        <dbReference type="ARBA" id="ARBA00023277"/>
    </source>
</evidence>
<dbReference type="EC" id="3.2.1.2" evidence="4"/>
<dbReference type="EMBL" id="JAPFFF010000030">
    <property type="protein sequence ID" value="KAK8845906.1"/>
    <property type="molecule type" value="Genomic_DNA"/>
</dbReference>
<dbReference type="PRINTS" id="PR00750">
    <property type="entry name" value="BETAAMYLASE"/>
</dbReference>
<evidence type="ECO:0000256" key="1">
    <source>
        <dbReference type="ARBA" id="ARBA00005652"/>
    </source>
</evidence>
<evidence type="ECO:0000313" key="5">
    <source>
        <dbReference type="EMBL" id="KAK8845906.1"/>
    </source>
</evidence>
<evidence type="ECO:0000313" key="6">
    <source>
        <dbReference type="Proteomes" id="UP001470230"/>
    </source>
</evidence>